<keyword evidence="3" id="KW-1185">Reference proteome</keyword>
<dbReference type="Proteomes" id="UP001055868">
    <property type="component" value="Chromosome"/>
</dbReference>
<feature type="transmembrane region" description="Helical" evidence="1">
    <location>
        <begin position="51"/>
        <end position="69"/>
    </location>
</feature>
<dbReference type="RefSeq" id="WP_239201739.1">
    <property type="nucleotide sequence ID" value="NZ_CP097218.1"/>
</dbReference>
<accession>A0ABY4NB33</accession>
<gene>
    <name evidence="2" type="ORF">M4486_04555</name>
</gene>
<sequence length="72" mass="7546">MNVISSILGDRNALSLAVCALLCGVASVLSLVKSAREQNFPQPNNAGGWRVFALVFLLGMLACLAWLLLSAG</sequence>
<keyword evidence="1" id="KW-0812">Transmembrane</keyword>
<name>A0ABY4NB33_9MICO</name>
<evidence type="ECO:0000313" key="2">
    <source>
        <dbReference type="EMBL" id="UQN30590.1"/>
    </source>
</evidence>
<dbReference type="EMBL" id="CP097218">
    <property type="protein sequence ID" value="UQN30590.1"/>
    <property type="molecule type" value="Genomic_DNA"/>
</dbReference>
<reference evidence="2" key="1">
    <citation type="submission" date="2022-05" db="EMBL/GenBank/DDBJ databases">
        <title>Genomic analysis of Brachybacterium sp. CBA3104.</title>
        <authorList>
            <person name="Roh S.W."/>
            <person name="Kim Y.B."/>
            <person name="Kim Y."/>
        </authorList>
    </citation>
    <scope>NUCLEOTIDE SEQUENCE</scope>
    <source>
        <strain evidence="2">CBA3104</strain>
    </source>
</reference>
<feature type="transmembrane region" description="Helical" evidence="1">
    <location>
        <begin position="12"/>
        <end position="31"/>
    </location>
</feature>
<evidence type="ECO:0000256" key="1">
    <source>
        <dbReference type="SAM" id="Phobius"/>
    </source>
</evidence>
<organism evidence="2 3">
    <name type="scientific">Brachybacterium kimchii</name>
    <dbReference type="NCBI Taxonomy" id="2942909"/>
    <lineage>
        <taxon>Bacteria</taxon>
        <taxon>Bacillati</taxon>
        <taxon>Actinomycetota</taxon>
        <taxon>Actinomycetes</taxon>
        <taxon>Micrococcales</taxon>
        <taxon>Dermabacteraceae</taxon>
        <taxon>Brachybacterium</taxon>
    </lineage>
</organism>
<keyword evidence="1" id="KW-0472">Membrane</keyword>
<keyword evidence="1" id="KW-1133">Transmembrane helix</keyword>
<protein>
    <submittedName>
        <fullName evidence="2">Uncharacterized protein</fullName>
    </submittedName>
</protein>
<proteinExistence type="predicted"/>
<evidence type="ECO:0000313" key="3">
    <source>
        <dbReference type="Proteomes" id="UP001055868"/>
    </source>
</evidence>